<dbReference type="Pfam" id="PF04777">
    <property type="entry name" value="Evr1_Alr"/>
    <property type="match status" value="1"/>
</dbReference>
<feature type="domain" description="Thioredoxin" evidence="11">
    <location>
        <begin position="14"/>
        <end position="172"/>
    </location>
</feature>
<evidence type="ECO:0000256" key="8">
    <source>
        <dbReference type="RuleBase" id="RU371123"/>
    </source>
</evidence>
<keyword evidence="13" id="KW-1185">Reference proteome</keyword>
<comment type="catalytic activity">
    <reaction evidence="8">
        <text>2 R'C(R)SH + O2 = R'C(R)S-S(R)CR' + H2O2</text>
        <dbReference type="Rhea" id="RHEA:17357"/>
        <dbReference type="ChEBI" id="CHEBI:15379"/>
        <dbReference type="ChEBI" id="CHEBI:16240"/>
        <dbReference type="ChEBI" id="CHEBI:16520"/>
        <dbReference type="ChEBI" id="CHEBI:17412"/>
        <dbReference type="EC" id="1.8.3.2"/>
    </reaction>
</comment>
<proteinExistence type="predicted"/>
<comment type="cofactor">
    <cofactor evidence="1 8">
        <name>FAD</name>
        <dbReference type="ChEBI" id="CHEBI:57692"/>
    </cofactor>
</comment>
<dbReference type="PROSITE" id="PS00194">
    <property type="entry name" value="THIOREDOXIN_1"/>
    <property type="match status" value="2"/>
</dbReference>
<evidence type="ECO:0000256" key="5">
    <source>
        <dbReference type="ARBA" id="ARBA00023002"/>
    </source>
</evidence>
<dbReference type="Pfam" id="PF00085">
    <property type="entry name" value="Thioredoxin"/>
    <property type="match status" value="2"/>
</dbReference>
<dbReference type="InterPro" id="IPR036249">
    <property type="entry name" value="Thioredoxin-like_sf"/>
</dbReference>
<evidence type="ECO:0000313" key="12">
    <source>
        <dbReference type="EMBL" id="POM75557.1"/>
    </source>
</evidence>
<dbReference type="PROSITE" id="PS51324">
    <property type="entry name" value="ERV_ALR"/>
    <property type="match status" value="1"/>
</dbReference>
<dbReference type="InterPro" id="IPR036774">
    <property type="entry name" value="ERV/ALR_sulphydryl_oxid_sf"/>
</dbReference>
<protein>
    <recommendedName>
        <fullName evidence="8">Sulfhydryl oxidase</fullName>
        <ecNumber evidence="8">1.8.3.2</ecNumber>
    </recommendedName>
</protein>
<dbReference type="Gene3D" id="1.20.120.310">
    <property type="entry name" value="ERV/ALR sulfhydryl oxidase domain"/>
    <property type="match status" value="2"/>
</dbReference>
<evidence type="ECO:0000256" key="9">
    <source>
        <dbReference type="SAM" id="SignalP"/>
    </source>
</evidence>
<evidence type="ECO:0000256" key="1">
    <source>
        <dbReference type="ARBA" id="ARBA00001974"/>
    </source>
</evidence>
<dbReference type="InterPro" id="IPR017905">
    <property type="entry name" value="ERV/ALR_sulphydryl_oxidase"/>
</dbReference>
<dbReference type="EMBL" id="NCKW01003760">
    <property type="protein sequence ID" value="POM75557.1"/>
    <property type="molecule type" value="Genomic_DNA"/>
</dbReference>
<evidence type="ECO:0000256" key="4">
    <source>
        <dbReference type="ARBA" id="ARBA00022827"/>
    </source>
</evidence>
<dbReference type="SUPFAM" id="SSF52833">
    <property type="entry name" value="Thioredoxin-like"/>
    <property type="match status" value="2"/>
</dbReference>
<feature type="signal peptide" evidence="9">
    <location>
        <begin position="1"/>
        <end position="22"/>
    </location>
</feature>
<keyword evidence="5 8" id="KW-0560">Oxidoreductase</keyword>
<sequence length="794" mass="89360">MASKVLPVMWAIAALLLSNAAAFSLLKHDTSPLFTKSFQVHSLSSQSYDVMLQDSDTVWLVDYYAPWCPHCRHFAPEWERIASFYAKTDKVQVGAVDCTKNTEICNGENIFGYPGVKIHHVPADAEKAVMMPRGTMSSKAVIGWAERLMKEHGIKSGVNVEELAVQLKNFRNDAVVADGDEGEMYNDQSLEMKYKRLHDAGIATVSTFQNGFFVGANVLEGERYEVALMWVEALVASFPMKKNRIMHNTVNKVLKKEQWPSKTACPICYVENGEPISLDPVRLHEDEIVAYVTSAYGHDDEEIYDLDAAHNAYKTRKHRGFNHTASSSNGSPLFTTEQCQVRTLNSDGHAAMLADPSAVWLVDYYAPWCPHCRQFAPAWEKAAAFYADNAKINIAAVDCTQNSDVCNKEGILGYPTIKLYHVPSESIEPIKMPPKSRRNTNTVIAWVEEQMEEHDMKTSADTEDIDAHIEKINNGCEMGTVTKAAVDSKVTEKVLSDQSVEMKYKRLHDAGIAAVSTFENGFYVGTTVLEGERYDAAVTWVEALAKSFPMEGNRIALETLAGAIKKQNKWEQAEWNTLLTQWKKNATETSFPVNLFESKKDWAYCTTYTCGVWTLFHTLSVSEVKSETALKPSEIMAAIRLFVKYFFNCEECQRHFMMANPESLLEKLAESDAEGPRAVAIWIWKMHNKVNKVLKYNQWPTLKNCPKCYVNDGEPLDLNPARLHEEEILDYVKSVFGHKDTDLFFLDAASNGVWTATMCLINEEHINTNAAVAVLLMLPFILRSKKAPKTDKTD</sequence>
<dbReference type="GO" id="GO:0000139">
    <property type="term" value="C:Golgi membrane"/>
    <property type="evidence" value="ECO:0007669"/>
    <property type="project" value="TreeGrafter"/>
</dbReference>
<name>A0A2P4YCL7_9STRA</name>
<dbReference type="PANTHER" id="PTHR22897:SF8">
    <property type="entry name" value="SULFHYDRYL OXIDASE"/>
    <property type="match status" value="1"/>
</dbReference>
<evidence type="ECO:0000259" key="10">
    <source>
        <dbReference type="PROSITE" id="PS51324"/>
    </source>
</evidence>
<dbReference type="Proteomes" id="UP000237271">
    <property type="component" value="Unassembled WGS sequence"/>
</dbReference>
<feature type="domain" description="Thioredoxin" evidence="11">
    <location>
        <begin position="314"/>
        <end position="452"/>
    </location>
</feature>
<accession>A0A2P4YCL7</accession>
<evidence type="ECO:0000256" key="3">
    <source>
        <dbReference type="ARBA" id="ARBA00022729"/>
    </source>
</evidence>
<feature type="domain" description="ERV/ALR sulfhydryl oxidase" evidence="10">
    <location>
        <begin position="598"/>
        <end position="709"/>
    </location>
</feature>
<evidence type="ECO:0000313" key="13">
    <source>
        <dbReference type="Proteomes" id="UP000237271"/>
    </source>
</evidence>
<dbReference type="GO" id="GO:0016971">
    <property type="term" value="F:flavin-dependent sulfhydryl oxidase activity"/>
    <property type="evidence" value="ECO:0007669"/>
    <property type="project" value="InterPro"/>
</dbReference>
<keyword evidence="3 9" id="KW-0732">Signal</keyword>
<dbReference type="InterPro" id="IPR017937">
    <property type="entry name" value="Thioredoxin_CS"/>
</dbReference>
<reference evidence="12 13" key="1">
    <citation type="journal article" date="2017" name="Genome Biol. Evol.">
        <title>Phytophthora megakarya and P. palmivora, closely related causal agents of cacao black pod rot, underwent increases in genome sizes and gene numbers by different mechanisms.</title>
        <authorList>
            <person name="Ali S.S."/>
            <person name="Shao J."/>
            <person name="Lary D.J."/>
            <person name="Kronmiller B."/>
            <person name="Shen D."/>
            <person name="Strem M.D."/>
            <person name="Amoako-Attah I."/>
            <person name="Akrofi A.Y."/>
            <person name="Begoude B.A."/>
            <person name="Ten Hoopen G.M."/>
            <person name="Coulibaly K."/>
            <person name="Kebe B.I."/>
            <person name="Melnick R.L."/>
            <person name="Guiltinan M.J."/>
            <person name="Tyler B.M."/>
            <person name="Meinhardt L.W."/>
            <person name="Bailey B.A."/>
        </authorList>
    </citation>
    <scope>NUCLEOTIDE SEQUENCE [LARGE SCALE GENOMIC DNA]</scope>
    <source>
        <strain evidence="13">sbr112.9</strain>
    </source>
</reference>
<keyword evidence="2 8" id="KW-0285">Flavoprotein</keyword>
<evidence type="ECO:0000256" key="7">
    <source>
        <dbReference type="ARBA" id="ARBA00023180"/>
    </source>
</evidence>
<dbReference type="GO" id="GO:0005615">
    <property type="term" value="C:extracellular space"/>
    <property type="evidence" value="ECO:0007669"/>
    <property type="project" value="TreeGrafter"/>
</dbReference>
<evidence type="ECO:0000256" key="6">
    <source>
        <dbReference type="ARBA" id="ARBA00023157"/>
    </source>
</evidence>
<feature type="chain" id="PRO_5015198394" description="Sulfhydryl oxidase" evidence="9">
    <location>
        <begin position="23"/>
        <end position="794"/>
    </location>
</feature>
<dbReference type="GO" id="GO:0006457">
    <property type="term" value="P:protein folding"/>
    <property type="evidence" value="ECO:0007669"/>
    <property type="project" value="TreeGrafter"/>
</dbReference>
<gene>
    <name evidence="12" type="ORF">PHPALM_7328</name>
</gene>
<dbReference type="SUPFAM" id="SSF69000">
    <property type="entry name" value="FAD-dependent thiol oxidase"/>
    <property type="match status" value="1"/>
</dbReference>
<dbReference type="InterPro" id="IPR013766">
    <property type="entry name" value="Thioredoxin_domain"/>
</dbReference>
<dbReference type="PROSITE" id="PS51352">
    <property type="entry name" value="THIOREDOXIN_2"/>
    <property type="match status" value="2"/>
</dbReference>
<evidence type="ECO:0000259" key="11">
    <source>
        <dbReference type="PROSITE" id="PS51352"/>
    </source>
</evidence>
<dbReference type="PANTHER" id="PTHR22897">
    <property type="entry name" value="QUIESCIN Q6-RELATED SULFHYDRYL OXIDASE"/>
    <property type="match status" value="1"/>
</dbReference>
<comment type="caution">
    <text evidence="12">The sequence shown here is derived from an EMBL/GenBank/DDBJ whole genome shotgun (WGS) entry which is preliminary data.</text>
</comment>
<dbReference type="Gene3D" id="3.40.30.10">
    <property type="entry name" value="Glutaredoxin"/>
    <property type="match status" value="2"/>
</dbReference>
<keyword evidence="4 8" id="KW-0274">FAD</keyword>
<dbReference type="CDD" id="cd02961">
    <property type="entry name" value="PDI_a_family"/>
    <property type="match status" value="2"/>
</dbReference>
<dbReference type="GO" id="GO:0003756">
    <property type="term" value="F:protein disulfide isomerase activity"/>
    <property type="evidence" value="ECO:0007669"/>
    <property type="project" value="TreeGrafter"/>
</dbReference>
<organism evidence="12 13">
    <name type="scientific">Phytophthora palmivora</name>
    <dbReference type="NCBI Taxonomy" id="4796"/>
    <lineage>
        <taxon>Eukaryota</taxon>
        <taxon>Sar</taxon>
        <taxon>Stramenopiles</taxon>
        <taxon>Oomycota</taxon>
        <taxon>Peronosporomycetes</taxon>
        <taxon>Peronosporales</taxon>
        <taxon>Peronosporaceae</taxon>
        <taxon>Phytophthora</taxon>
    </lineage>
</organism>
<dbReference type="InterPro" id="IPR039798">
    <property type="entry name" value="Sulfhydryl_oxidase"/>
</dbReference>
<keyword evidence="7" id="KW-0325">Glycoprotein</keyword>
<dbReference type="AlphaFoldDB" id="A0A2P4YCL7"/>
<evidence type="ECO:0000256" key="2">
    <source>
        <dbReference type="ARBA" id="ARBA00022630"/>
    </source>
</evidence>
<dbReference type="OrthoDB" id="59470at2759"/>
<dbReference type="EC" id="1.8.3.2" evidence="8"/>
<keyword evidence="6" id="KW-1015">Disulfide bond</keyword>
<dbReference type="FunFam" id="1.20.120.310:FF:000011">
    <property type="entry name" value="Sulfhydryl oxidase"/>
    <property type="match status" value="1"/>
</dbReference>